<feature type="compositionally biased region" description="Polar residues" evidence="1">
    <location>
        <begin position="82"/>
        <end position="96"/>
    </location>
</feature>
<dbReference type="Proteomes" id="UP000000305">
    <property type="component" value="Unassembled WGS sequence"/>
</dbReference>
<sequence>MSESCGIQSTGQEKETHWPIKMMKMDMDTENGPKNNSPYLASFILPALEEEEEEDSFKCSAQQVQGHSRKTQPRKREKKTSFKSCETTASNRQSVLISPAGIKSPSSTSTRSL</sequence>
<name>E9H4M6_DAPPU</name>
<feature type="compositionally biased region" description="Polar residues" evidence="1">
    <location>
        <begin position="104"/>
        <end position="113"/>
    </location>
</feature>
<protein>
    <submittedName>
        <fullName evidence="2">Uncharacterized protein</fullName>
    </submittedName>
</protein>
<accession>E9H4M6</accession>
<feature type="region of interest" description="Disordered" evidence="1">
    <location>
        <begin position="51"/>
        <end position="113"/>
    </location>
</feature>
<dbReference type="InParanoid" id="E9H4M6"/>
<evidence type="ECO:0000256" key="1">
    <source>
        <dbReference type="SAM" id="MobiDB-lite"/>
    </source>
</evidence>
<feature type="compositionally biased region" description="Polar residues" evidence="1">
    <location>
        <begin position="1"/>
        <end position="11"/>
    </location>
</feature>
<dbReference type="KEGG" id="dpx:DAPPUDRAFT_253353"/>
<dbReference type="AlphaFoldDB" id="E9H4M6"/>
<keyword evidence="3" id="KW-1185">Reference proteome</keyword>
<proteinExistence type="predicted"/>
<reference evidence="2 3" key="1">
    <citation type="journal article" date="2011" name="Science">
        <title>The ecoresponsive genome of Daphnia pulex.</title>
        <authorList>
            <person name="Colbourne J.K."/>
            <person name="Pfrender M.E."/>
            <person name="Gilbert D."/>
            <person name="Thomas W.K."/>
            <person name="Tucker A."/>
            <person name="Oakley T.H."/>
            <person name="Tokishita S."/>
            <person name="Aerts A."/>
            <person name="Arnold G.J."/>
            <person name="Basu M.K."/>
            <person name="Bauer D.J."/>
            <person name="Caceres C.E."/>
            <person name="Carmel L."/>
            <person name="Casola C."/>
            <person name="Choi J.H."/>
            <person name="Detter J.C."/>
            <person name="Dong Q."/>
            <person name="Dusheyko S."/>
            <person name="Eads B.D."/>
            <person name="Frohlich T."/>
            <person name="Geiler-Samerotte K.A."/>
            <person name="Gerlach D."/>
            <person name="Hatcher P."/>
            <person name="Jogdeo S."/>
            <person name="Krijgsveld J."/>
            <person name="Kriventseva E.V."/>
            <person name="Kultz D."/>
            <person name="Laforsch C."/>
            <person name="Lindquist E."/>
            <person name="Lopez J."/>
            <person name="Manak J.R."/>
            <person name="Muller J."/>
            <person name="Pangilinan J."/>
            <person name="Patwardhan R.P."/>
            <person name="Pitluck S."/>
            <person name="Pritham E.J."/>
            <person name="Rechtsteiner A."/>
            <person name="Rho M."/>
            <person name="Rogozin I.B."/>
            <person name="Sakarya O."/>
            <person name="Salamov A."/>
            <person name="Schaack S."/>
            <person name="Shapiro H."/>
            <person name="Shiga Y."/>
            <person name="Skalitzky C."/>
            <person name="Smith Z."/>
            <person name="Souvorov A."/>
            <person name="Sung W."/>
            <person name="Tang Z."/>
            <person name="Tsuchiya D."/>
            <person name="Tu H."/>
            <person name="Vos H."/>
            <person name="Wang M."/>
            <person name="Wolf Y.I."/>
            <person name="Yamagata H."/>
            <person name="Yamada T."/>
            <person name="Ye Y."/>
            <person name="Shaw J.R."/>
            <person name="Andrews J."/>
            <person name="Crease T.J."/>
            <person name="Tang H."/>
            <person name="Lucas S.M."/>
            <person name="Robertson H.M."/>
            <person name="Bork P."/>
            <person name="Koonin E.V."/>
            <person name="Zdobnov E.M."/>
            <person name="Grigoriev I.V."/>
            <person name="Lynch M."/>
            <person name="Boore J.L."/>
        </authorList>
    </citation>
    <scope>NUCLEOTIDE SEQUENCE [LARGE SCALE GENOMIC DNA]</scope>
</reference>
<organism evidence="2 3">
    <name type="scientific">Daphnia pulex</name>
    <name type="common">Water flea</name>
    <dbReference type="NCBI Taxonomy" id="6669"/>
    <lineage>
        <taxon>Eukaryota</taxon>
        <taxon>Metazoa</taxon>
        <taxon>Ecdysozoa</taxon>
        <taxon>Arthropoda</taxon>
        <taxon>Crustacea</taxon>
        <taxon>Branchiopoda</taxon>
        <taxon>Diplostraca</taxon>
        <taxon>Cladocera</taxon>
        <taxon>Anomopoda</taxon>
        <taxon>Daphniidae</taxon>
        <taxon>Daphnia</taxon>
    </lineage>
</organism>
<dbReference type="EMBL" id="GL732592">
    <property type="protein sequence ID" value="EFX73171.1"/>
    <property type="molecule type" value="Genomic_DNA"/>
</dbReference>
<gene>
    <name evidence="2" type="ORF">DAPPUDRAFT_253353</name>
</gene>
<feature type="region of interest" description="Disordered" evidence="1">
    <location>
        <begin position="1"/>
        <end position="20"/>
    </location>
</feature>
<evidence type="ECO:0000313" key="3">
    <source>
        <dbReference type="Proteomes" id="UP000000305"/>
    </source>
</evidence>
<evidence type="ECO:0000313" key="2">
    <source>
        <dbReference type="EMBL" id="EFX73171.1"/>
    </source>
</evidence>
<feature type="compositionally biased region" description="Basic residues" evidence="1">
    <location>
        <begin position="67"/>
        <end position="78"/>
    </location>
</feature>
<dbReference type="HOGENOM" id="CLU_2135989_0_0_1"/>